<proteinExistence type="predicted"/>
<dbReference type="EMBL" id="LXPE01000002">
    <property type="protein sequence ID" value="OBA28669.1"/>
    <property type="molecule type" value="Genomic_DNA"/>
</dbReference>
<gene>
    <name evidence="1" type="ORF">HANVADRAFT_82451</name>
</gene>
<dbReference type="AlphaFoldDB" id="A0A1B7TIV3"/>
<comment type="caution">
    <text evidence="1">The sequence shown here is derived from an EMBL/GenBank/DDBJ whole genome shotgun (WGS) entry which is preliminary data.</text>
</comment>
<evidence type="ECO:0000313" key="1">
    <source>
        <dbReference type="EMBL" id="OBA28669.1"/>
    </source>
</evidence>
<dbReference type="Proteomes" id="UP000092321">
    <property type="component" value="Unassembled WGS sequence"/>
</dbReference>
<organism evidence="1 2">
    <name type="scientific">Hanseniaspora valbyensis NRRL Y-1626</name>
    <dbReference type="NCBI Taxonomy" id="766949"/>
    <lineage>
        <taxon>Eukaryota</taxon>
        <taxon>Fungi</taxon>
        <taxon>Dikarya</taxon>
        <taxon>Ascomycota</taxon>
        <taxon>Saccharomycotina</taxon>
        <taxon>Saccharomycetes</taxon>
        <taxon>Saccharomycodales</taxon>
        <taxon>Saccharomycodaceae</taxon>
        <taxon>Hanseniaspora</taxon>
    </lineage>
</organism>
<protein>
    <submittedName>
        <fullName evidence="1">Uncharacterized protein</fullName>
    </submittedName>
</protein>
<dbReference type="InterPro" id="IPR036910">
    <property type="entry name" value="HMG_box_dom_sf"/>
</dbReference>
<dbReference type="SUPFAM" id="SSF47095">
    <property type="entry name" value="HMG-box"/>
    <property type="match status" value="1"/>
</dbReference>
<keyword evidence="2" id="KW-1185">Reference proteome</keyword>
<reference evidence="2" key="1">
    <citation type="journal article" date="2016" name="Proc. Natl. Acad. Sci. U.S.A.">
        <title>Comparative genomics of biotechnologically important yeasts.</title>
        <authorList>
            <person name="Riley R."/>
            <person name="Haridas S."/>
            <person name="Wolfe K.H."/>
            <person name="Lopes M.R."/>
            <person name="Hittinger C.T."/>
            <person name="Goeker M."/>
            <person name="Salamov A.A."/>
            <person name="Wisecaver J.H."/>
            <person name="Long T.M."/>
            <person name="Calvey C.H."/>
            <person name="Aerts A.L."/>
            <person name="Barry K.W."/>
            <person name="Choi C."/>
            <person name="Clum A."/>
            <person name="Coughlan A.Y."/>
            <person name="Deshpande S."/>
            <person name="Douglass A.P."/>
            <person name="Hanson S.J."/>
            <person name="Klenk H.-P."/>
            <person name="LaButti K.M."/>
            <person name="Lapidus A."/>
            <person name="Lindquist E.A."/>
            <person name="Lipzen A.M."/>
            <person name="Meier-Kolthoff J.P."/>
            <person name="Ohm R.A."/>
            <person name="Otillar R.P."/>
            <person name="Pangilinan J.L."/>
            <person name="Peng Y."/>
            <person name="Rokas A."/>
            <person name="Rosa C.A."/>
            <person name="Scheuner C."/>
            <person name="Sibirny A.A."/>
            <person name="Slot J.C."/>
            <person name="Stielow J.B."/>
            <person name="Sun H."/>
            <person name="Kurtzman C.P."/>
            <person name="Blackwell M."/>
            <person name="Grigoriev I.V."/>
            <person name="Jeffries T.W."/>
        </authorList>
    </citation>
    <scope>NUCLEOTIDE SEQUENCE [LARGE SCALE GENOMIC DNA]</scope>
    <source>
        <strain evidence="2">NRRL Y-1626</strain>
    </source>
</reference>
<name>A0A1B7TIV3_9ASCO</name>
<accession>A0A1B7TIV3</accession>
<sequence>MTELVGKSFGIAKKISSTTDFSTYLKEISNEGELPFVKFDKFNVIYFTYSKEISEQDHNIEKDTEQYILTHTLTSEIILKPRNKWVMFSSINWSLINRCVQKWKVHYASAATTTPEVKKIWERLSSESLQYYSYLTELEANLHQAIHPNYKVNHKKKKSLNVSQKLLNANLRLKTSNTSKQMAYSDIMNSLFEKSLDNNYKISKYSRKQLTSKSKVETKNEIENYVVNQKNKYEALKALKYCAKIKFDKQCTIPKNSIKKVKKKQNASTKKHKKVNSKTSDLISLESFLL</sequence>
<evidence type="ECO:0000313" key="2">
    <source>
        <dbReference type="Proteomes" id="UP000092321"/>
    </source>
</evidence>